<gene>
    <name evidence="3" type="ORF">ANE_LOCUS7580</name>
</gene>
<evidence type="ECO:0000256" key="1">
    <source>
        <dbReference type="SAM" id="MobiDB-lite"/>
    </source>
</evidence>
<evidence type="ECO:0000313" key="3">
    <source>
        <dbReference type="EMBL" id="VVA97135.1"/>
    </source>
</evidence>
<proteinExistence type="predicted"/>
<dbReference type="SMART" id="SM00717">
    <property type="entry name" value="SANT"/>
    <property type="match status" value="2"/>
</dbReference>
<comment type="caution">
    <text evidence="3">The sequence shown here is derived from an EMBL/GenBank/DDBJ whole genome shotgun (WGS) entry which is preliminary data.</text>
</comment>
<name>A0A565B8J1_9BRAS</name>
<reference evidence="3" key="1">
    <citation type="submission" date="2019-07" db="EMBL/GenBank/DDBJ databases">
        <authorList>
            <person name="Dittberner H."/>
        </authorList>
    </citation>
    <scope>NUCLEOTIDE SEQUENCE [LARGE SCALE GENOMIC DNA]</scope>
</reference>
<dbReference type="InterPro" id="IPR009057">
    <property type="entry name" value="Homeodomain-like_sf"/>
</dbReference>
<organism evidence="3 4">
    <name type="scientific">Arabis nemorensis</name>
    <dbReference type="NCBI Taxonomy" id="586526"/>
    <lineage>
        <taxon>Eukaryota</taxon>
        <taxon>Viridiplantae</taxon>
        <taxon>Streptophyta</taxon>
        <taxon>Embryophyta</taxon>
        <taxon>Tracheophyta</taxon>
        <taxon>Spermatophyta</taxon>
        <taxon>Magnoliopsida</taxon>
        <taxon>eudicotyledons</taxon>
        <taxon>Gunneridae</taxon>
        <taxon>Pentapetalae</taxon>
        <taxon>rosids</taxon>
        <taxon>malvids</taxon>
        <taxon>Brassicales</taxon>
        <taxon>Brassicaceae</taxon>
        <taxon>Arabideae</taxon>
        <taxon>Arabis</taxon>
    </lineage>
</organism>
<dbReference type="PANTHER" id="PTHR44042">
    <property type="entry name" value="DUPLICATED HOMEODOMAIN-LIKE SUPERFAMILY PROTEIN-RELATED"/>
    <property type="match status" value="1"/>
</dbReference>
<dbReference type="PANTHER" id="PTHR44042:SF67">
    <property type="entry name" value="MYB-LIKE PROTEIN I"/>
    <property type="match status" value="1"/>
</dbReference>
<dbReference type="InterPro" id="IPR001005">
    <property type="entry name" value="SANT/Myb"/>
</dbReference>
<feature type="compositionally biased region" description="Polar residues" evidence="1">
    <location>
        <begin position="160"/>
        <end position="170"/>
    </location>
</feature>
<accession>A0A565B8J1</accession>
<dbReference type="EMBL" id="CABITT030000003">
    <property type="protein sequence ID" value="VVA97135.1"/>
    <property type="molecule type" value="Genomic_DNA"/>
</dbReference>
<dbReference type="Proteomes" id="UP000489600">
    <property type="component" value="Unassembled WGS sequence"/>
</dbReference>
<evidence type="ECO:0000259" key="2">
    <source>
        <dbReference type="SMART" id="SM00717"/>
    </source>
</evidence>
<feature type="domain" description="Myb-like" evidence="2">
    <location>
        <begin position="2"/>
        <end position="53"/>
    </location>
</feature>
<evidence type="ECO:0000313" key="4">
    <source>
        <dbReference type="Proteomes" id="UP000489600"/>
    </source>
</evidence>
<sequence>MAANSWTREENEQFKNALKLFCAFSPARFQSMAEYLHKPVVHVKEHYDEMVDDLLEIGSIGLLSEELTEAMLQSLYQVERTVWNKEEHEWFLIGMKRFEKDWGKIAVLLNSKNQTQVAIYAHNFFYWQTSMKNVIKRSRANNITMMDTNMDPRVQQGSLFQQQPRPQQESMGLDIGPNAKASGSKSSRP</sequence>
<dbReference type="OrthoDB" id="1042756at2759"/>
<dbReference type="Gene3D" id="1.10.10.60">
    <property type="entry name" value="Homeodomain-like"/>
    <property type="match status" value="2"/>
</dbReference>
<dbReference type="AlphaFoldDB" id="A0A565B8J1"/>
<keyword evidence="4" id="KW-1185">Reference proteome</keyword>
<dbReference type="SUPFAM" id="SSF46689">
    <property type="entry name" value="Homeodomain-like"/>
    <property type="match status" value="2"/>
</dbReference>
<feature type="region of interest" description="Disordered" evidence="1">
    <location>
        <begin position="160"/>
        <end position="189"/>
    </location>
</feature>
<protein>
    <recommendedName>
        <fullName evidence="2">Myb-like domain-containing protein</fullName>
    </recommendedName>
</protein>
<feature type="domain" description="Myb-like" evidence="2">
    <location>
        <begin position="79"/>
        <end position="127"/>
    </location>
</feature>